<organism evidence="3 4">
    <name type="scientific">Scytonema hofmannii PCC 7110</name>
    <dbReference type="NCBI Taxonomy" id="128403"/>
    <lineage>
        <taxon>Bacteria</taxon>
        <taxon>Bacillati</taxon>
        <taxon>Cyanobacteriota</taxon>
        <taxon>Cyanophyceae</taxon>
        <taxon>Nostocales</taxon>
        <taxon>Scytonemataceae</taxon>
        <taxon>Scytonema</taxon>
    </lineage>
</organism>
<keyword evidence="4" id="KW-1185">Reference proteome</keyword>
<protein>
    <submittedName>
        <fullName evidence="3">Acetyltransferase</fullName>
    </submittedName>
</protein>
<keyword evidence="2" id="KW-0677">Repeat</keyword>
<accession>A0A139XA79</accession>
<dbReference type="AlphaFoldDB" id="A0A139XA79"/>
<dbReference type="PANTHER" id="PTHR23416:SF78">
    <property type="entry name" value="LIPOPOLYSACCHARIDE BIOSYNTHESIS O-ACETYL TRANSFERASE WBBJ-RELATED"/>
    <property type="match status" value="1"/>
</dbReference>
<dbReference type="OrthoDB" id="9815592at2"/>
<dbReference type="EMBL" id="ANNX02000020">
    <property type="protein sequence ID" value="KYC41576.1"/>
    <property type="molecule type" value="Genomic_DNA"/>
</dbReference>
<evidence type="ECO:0000256" key="2">
    <source>
        <dbReference type="ARBA" id="ARBA00022737"/>
    </source>
</evidence>
<comment type="caution">
    <text evidence="3">The sequence shown here is derived from an EMBL/GenBank/DDBJ whole genome shotgun (WGS) entry which is preliminary data.</text>
</comment>
<sequence>MLLKHLISVCDKIEQRYGSLKQRVFQNDYQKNLGKYGRNCSLSSKILIKSNLNQLFVSDDVIVEDYATLECSLENSAIYLGDRSIIRHFAILKSMQGQIKIGRDCSVNPYSALFGCGDLIIGDLVRIATHVVINPANHLFDDIDIPIDYQPLTNKGVIIEDDVWIGAGAIILEGCTIGKGSVIGAGTVVTKSVEPYSVVVGVPGRIIRKRGESKRNDIDKSLLMR</sequence>
<proteinExistence type="predicted"/>
<name>A0A139XA79_9CYAN</name>
<dbReference type="GO" id="GO:0043886">
    <property type="term" value="F:structural constituent of carboxysome shell"/>
    <property type="evidence" value="ECO:0007669"/>
    <property type="project" value="UniProtKB-ARBA"/>
</dbReference>
<evidence type="ECO:0000256" key="1">
    <source>
        <dbReference type="ARBA" id="ARBA00022679"/>
    </source>
</evidence>
<dbReference type="InterPro" id="IPR018357">
    <property type="entry name" value="Hexapep_transf_CS"/>
</dbReference>
<keyword evidence="1 3" id="KW-0808">Transferase</keyword>
<dbReference type="PROSITE" id="PS00101">
    <property type="entry name" value="HEXAPEP_TRANSFERASES"/>
    <property type="match status" value="1"/>
</dbReference>
<evidence type="ECO:0000313" key="3">
    <source>
        <dbReference type="EMBL" id="KYC41576.1"/>
    </source>
</evidence>
<gene>
    <name evidence="3" type="ORF">WA1_16120</name>
</gene>
<dbReference type="PANTHER" id="PTHR23416">
    <property type="entry name" value="SIALIC ACID SYNTHASE-RELATED"/>
    <property type="match status" value="1"/>
</dbReference>
<reference evidence="3 4" key="1">
    <citation type="journal article" date="2013" name="Genome Biol. Evol.">
        <title>Genomes of Stigonematalean cyanobacteria (subsection V) and the evolution of oxygenic photosynthesis from prokaryotes to plastids.</title>
        <authorList>
            <person name="Dagan T."/>
            <person name="Roettger M."/>
            <person name="Stucken K."/>
            <person name="Landan G."/>
            <person name="Koch R."/>
            <person name="Major P."/>
            <person name="Gould S.B."/>
            <person name="Goremykin V.V."/>
            <person name="Rippka R."/>
            <person name="Tandeau de Marsac N."/>
            <person name="Gugger M."/>
            <person name="Lockhart P.J."/>
            <person name="Allen J.F."/>
            <person name="Brune I."/>
            <person name="Maus I."/>
            <person name="Puhler A."/>
            <person name="Martin W.F."/>
        </authorList>
    </citation>
    <scope>NUCLEOTIDE SEQUENCE [LARGE SCALE GENOMIC DNA]</scope>
    <source>
        <strain evidence="3 4">PCC 7110</strain>
    </source>
</reference>
<dbReference type="Pfam" id="PF00132">
    <property type="entry name" value="Hexapep"/>
    <property type="match status" value="1"/>
</dbReference>
<dbReference type="RefSeq" id="WP_017746462.1">
    <property type="nucleotide sequence ID" value="NZ_KQ976354.1"/>
</dbReference>
<dbReference type="Gene3D" id="2.160.10.10">
    <property type="entry name" value="Hexapeptide repeat proteins"/>
    <property type="match status" value="1"/>
</dbReference>
<dbReference type="InterPro" id="IPR001451">
    <property type="entry name" value="Hexapep"/>
</dbReference>
<dbReference type="Proteomes" id="UP000076925">
    <property type="component" value="Unassembled WGS sequence"/>
</dbReference>
<dbReference type="SUPFAM" id="SSF51161">
    <property type="entry name" value="Trimeric LpxA-like enzymes"/>
    <property type="match status" value="1"/>
</dbReference>
<dbReference type="STRING" id="128403.WA1_16120"/>
<dbReference type="GO" id="GO:0016740">
    <property type="term" value="F:transferase activity"/>
    <property type="evidence" value="ECO:0007669"/>
    <property type="project" value="UniProtKB-KW"/>
</dbReference>
<evidence type="ECO:0000313" key="4">
    <source>
        <dbReference type="Proteomes" id="UP000076925"/>
    </source>
</evidence>
<dbReference type="InterPro" id="IPR011004">
    <property type="entry name" value="Trimer_LpxA-like_sf"/>
</dbReference>
<dbReference type="CDD" id="cd04647">
    <property type="entry name" value="LbH_MAT_like"/>
    <property type="match status" value="1"/>
</dbReference>
<dbReference type="GO" id="GO:0031470">
    <property type="term" value="C:carboxysome"/>
    <property type="evidence" value="ECO:0007669"/>
    <property type="project" value="UniProtKB-ARBA"/>
</dbReference>
<dbReference type="InterPro" id="IPR051159">
    <property type="entry name" value="Hexapeptide_acetyltransf"/>
</dbReference>